<dbReference type="EMBL" id="GL377307">
    <property type="protein sequence ID" value="EFI96034.1"/>
    <property type="molecule type" value="Genomic_DNA"/>
</dbReference>
<organism evidence="4">
    <name type="scientific">Schizophyllum commune (strain H4-8 / FGSC 9210)</name>
    <name type="common">Split gill fungus</name>
    <dbReference type="NCBI Taxonomy" id="578458"/>
    <lineage>
        <taxon>Eukaryota</taxon>
        <taxon>Fungi</taxon>
        <taxon>Dikarya</taxon>
        <taxon>Basidiomycota</taxon>
        <taxon>Agaricomycotina</taxon>
        <taxon>Agaricomycetes</taxon>
        <taxon>Agaricomycetidae</taxon>
        <taxon>Agaricales</taxon>
        <taxon>Schizophyllaceae</taxon>
        <taxon>Schizophyllum</taxon>
    </lineage>
</organism>
<dbReference type="Pfam" id="PF08386">
    <property type="entry name" value="Abhydrolase_4"/>
    <property type="match status" value="1"/>
</dbReference>
<accession>D8Q7J3</accession>
<dbReference type="OMA" id="FPYPAAD"/>
<dbReference type="InParanoid" id="D8Q7J3"/>
<feature type="domain" description="Peptidase S33 tripeptidyl aminopeptidase-like C-terminal" evidence="2">
    <location>
        <begin position="428"/>
        <end position="533"/>
    </location>
</feature>
<dbReference type="HOGENOM" id="CLU_013364_5_1_1"/>
<dbReference type="Proteomes" id="UP000007431">
    <property type="component" value="Unassembled WGS sequence"/>
</dbReference>
<reference evidence="3 4" key="1">
    <citation type="journal article" date="2010" name="Nat. Biotechnol.">
        <title>Genome sequence of the model mushroom Schizophyllum commune.</title>
        <authorList>
            <person name="Ohm R.A."/>
            <person name="de Jong J.F."/>
            <person name="Lugones L.G."/>
            <person name="Aerts A."/>
            <person name="Kothe E."/>
            <person name="Stajich J.E."/>
            <person name="de Vries R.P."/>
            <person name="Record E."/>
            <person name="Levasseur A."/>
            <person name="Baker S.E."/>
            <person name="Bartholomew K.A."/>
            <person name="Coutinho P.M."/>
            <person name="Erdmann S."/>
            <person name="Fowler T.J."/>
            <person name="Gathman A.C."/>
            <person name="Lombard V."/>
            <person name="Henrissat B."/>
            <person name="Knabe N."/>
            <person name="Kuees U."/>
            <person name="Lilly W.W."/>
            <person name="Lindquist E."/>
            <person name="Lucas S."/>
            <person name="Magnuson J.K."/>
            <person name="Piumi F."/>
            <person name="Raudaskoski M."/>
            <person name="Salamov A."/>
            <person name="Schmutz J."/>
            <person name="Schwarze F.W.M.R."/>
            <person name="vanKuyk P.A."/>
            <person name="Horton J.S."/>
            <person name="Grigoriev I.V."/>
            <person name="Woesten H.A.B."/>
        </authorList>
    </citation>
    <scope>NUCLEOTIDE SEQUENCE [LARGE SCALE GENOMIC DNA]</scope>
    <source>
        <strain evidence="4">H4-8 / FGSC 9210</strain>
    </source>
</reference>
<dbReference type="InterPro" id="IPR029058">
    <property type="entry name" value="AB_hydrolase_fold"/>
</dbReference>
<keyword evidence="1" id="KW-0732">Signal</keyword>
<keyword evidence="4" id="KW-1185">Reference proteome</keyword>
<feature type="chain" id="PRO_5003120618" description="Peptidase S33 tripeptidyl aminopeptidase-like C-terminal domain-containing protein" evidence="1">
    <location>
        <begin position="20"/>
        <end position="567"/>
    </location>
</feature>
<dbReference type="VEuPathDB" id="FungiDB:SCHCODRAFT_02581236"/>
<evidence type="ECO:0000256" key="1">
    <source>
        <dbReference type="SAM" id="SignalP"/>
    </source>
</evidence>
<sequence length="567" mass="61179">MFAAASAVLLGACALAVGAADATATKRGSEVEWSSCSDLNPLYSFADATNITCGFYEVPLDYADESAGTAKLALAKDPAPEERWGTMFVNPGGPGISGVGFLLMNGTQLRAAVGNHYDIVAWDPRGSQGNTVPGAISCFSSADEYNEFFNGTLEATGIEIHGNLTDDDQVEQFYSHIDEMDAKYRELAERCVKADADGKILRYVGTVATARDIATLADYLDPGVQEVNYWVFPERVGHVVLDGCMNPEIYWTEPSIHVGLLQIRLYYPNNMLNTDETFTGFADACAQAGKGSCPLAQNDTSTGADVVQYVRDLFDRAHNLLESGADMSQTLTSSEAREWLWSTLYLPPQWSSVADTLSAWAQSLDSLSSNSTVPSDVAAKLVPLKYNITAPPVFGTESIYCGDAIDAGNQTMRDSFEGIANASRDVSPIFGPRWHVIPAKLCYAWPARAVERFTGPWDSKPKNTVLIIGNKVDPITPYSNSQRVASILGDKAVLVTQNGFGHTSLAEKSTCTINAIKQYFADGSLPTGDDTQCEIDDDVVIFPKSDGTQVSAQPTVGTDKRCIEDDL</sequence>
<evidence type="ECO:0000313" key="3">
    <source>
        <dbReference type="EMBL" id="EFI96034.1"/>
    </source>
</evidence>
<dbReference type="eggNOG" id="ENOG502SIH4">
    <property type="taxonomic scope" value="Eukaryota"/>
</dbReference>
<name>D8Q7J3_SCHCM</name>
<dbReference type="AlphaFoldDB" id="D8Q7J3"/>
<evidence type="ECO:0000313" key="4">
    <source>
        <dbReference type="Proteomes" id="UP000007431"/>
    </source>
</evidence>
<dbReference type="InterPro" id="IPR013595">
    <property type="entry name" value="Pept_S33_TAP-like_C"/>
</dbReference>
<evidence type="ECO:0000259" key="2">
    <source>
        <dbReference type="Pfam" id="PF08386"/>
    </source>
</evidence>
<feature type="signal peptide" evidence="1">
    <location>
        <begin position="1"/>
        <end position="19"/>
    </location>
</feature>
<gene>
    <name evidence="3" type="ORF">SCHCODRAFT_235405</name>
</gene>
<proteinExistence type="predicted"/>
<protein>
    <recommendedName>
        <fullName evidence="2">Peptidase S33 tripeptidyl aminopeptidase-like C-terminal domain-containing protein</fullName>
    </recommendedName>
</protein>
<dbReference type="SUPFAM" id="SSF53474">
    <property type="entry name" value="alpha/beta-Hydrolases"/>
    <property type="match status" value="1"/>
</dbReference>